<name>A0A1F4S644_UNCSA</name>
<dbReference type="EMBL" id="MEUA01000017">
    <property type="protein sequence ID" value="OGC15837.1"/>
    <property type="molecule type" value="Genomic_DNA"/>
</dbReference>
<sequence length="147" mass="16484">MITRITVFIILIGMFFMVGCGNVVHTTSTYFSPKLIKDGRIISVKKVTAYKKTIGGLYEDSSNLFVSEITLSGSTETDLFETPEYIGNLVVFNNKIAYISKPDNGITISNFSGDKRNFPGVKDVLYFDMDAEKIVYSTKYDLKVVFL</sequence>
<accession>A0A1F4S644</accession>
<comment type="caution">
    <text evidence="1">The sequence shown here is derived from an EMBL/GenBank/DDBJ whole genome shotgun (WGS) entry which is preliminary data.</text>
</comment>
<organism evidence="1 2">
    <name type="scientific">candidate division WOR-1 bacterium RIFOXYB2_FULL_36_35</name>
    <dbReference type="NCBI Taxonomy" id="1802578"/>
    <lineage>
        <taxon>Bacteria</taxon>
        <taxon>Bacillati</taxon>
        <taxon>Saganbacteria</taxon>
    </lineage>
</organism>
<protein>
    <submittedName>
        <fullName evidence="1">Uncharacterized protein</fullName>
    </submittedName>
</protein>
<dbReference type="AlphaFoldDB" id="A0A1F4S644"/>
<proteinExistence type="predicted"/>
<evidence type="ECO:0000313" key="1">
    <source>
        <dbReference type="EMBL" id="OGC15837.1"/>
    </source>
</evidence>
<gene>
    <name evidence="1" type="ORF">A2290_05825</name>
</gene>
<evidence type="ECO:0000313" key="2">
    <source>
        <dbReference type="Proteomes" id="UP000177905"/>
    </source>
</evidence>
<dbReference type="PROSITE" id="PS51257">
    <property type="entry name" value="PROKAR_LIPOPROTEIN"/>
    <property type="match status" value="1"/>
</dbReference>
<dbReference type="Proteomes" id="UP000177905">
    <property type="component" value="Unassembled WGS sequence"/>
</dbReference>
<reference evidence="1 2" key="1">
    <citation type="journal article" date="2016" name="Nat. Commun.">
        <title>Thousands of microbial genomes shed light on interconnected biogeochemical processes in an aquifer system.</title>
        <authorList>
            <person name="Anantharaman K."/>
            <person name="Brown C.T."/>
            <person name="Hug L.A."/>
            <person name="Sharon I."/>
            <person name="Castelle C.J."/>
            <person name="Probst A.J."/>
            <person name="Thomas B.C."/>
            <person name="Singh A."/>
            <person name="Wilkins M.J."/>
            <person name="Karaoz U."/>
            <person name="Brodie E.L."/>
            <person name="Williams K.H."/>
            <person name="Hubbard S.S."/>
            <person name="Banfield J.F."/>
        </authorList>
    </citation>
    <scope>NUCLEOTIDE SEQUENCE [LARGE SCALE GENOMIC DNA]</scope>
</reference>